<dbReference type="SUPFAM" id="SSF53448">
    <property type="entry name" value="Nucleotide-diphospho-sugar transferases"/>
    <property type="match status" value="1"/>
</dbReference>
<dbReference type="Pfam" id="PF00535">
    <property type="entry name" value="Glycos_transf_2"/>
    <property type="match status" value="1"/>
</dbReference>
<keyword evidence="1" id="KW-1133">Transmembrane helix</keyword>
<comment type="caution">
    <text evidence="3">The sequence shown here is derived from an EMBL/GenBank/DDBJ whole genome shotgun (WGS) entry which is preliminary data.</text>
</comment>
<dbReference type="AlphaFoldDB" id="A0AAP2RF04"/>
<feature type="transmembrane region" description="Helical" evidence="1">
    <location>
        <begin position="295"/>
        <end position="320"/>
    </location>
</feature>
<protein>
    <submittedName>
        <fullName evidence="3">Dolichyl-phosphate mannose synthase</fullName>
    </submittedName>
</protein>
<organism evidence="3 4">
    <name type="scientific">Methanooceanicella nereidis</name>
    <dbReference type="NCBI Taxonomy" id="2052831"/>
    <lineage>
        <taxon>Archaea</taxon>
        <taxon>Methanobacteriati</taxon>
        <taxon>Methanobacteriota</taxon>
        <taxon>Stenosarchaea group</taxon>
        <taxon>Methanomicrobia</taxon>
        <taxon>Methanocellales</taxon>
        <taxon>Methanocellaceae</taxon>
        <taxon>Methanooceanicella</taxon>
    </lineage>
</organism>
<proteinExistence type="predicted"/>
<evidence type="ECO:0000313" key="3">
    <source>
        <dbReference type="EMBL" id="MCD1294880.1"/>
    </source>
</evidence>
<sequence>MASSIEKFGNGQRSSHSPVYADQIEPAPSFAQDSTFRILVGIPAYNEEVAIGSVILRSSKYSDKTVVVDDCSRDSTVEVVKLAGADVICHEVNQGKGAGIRNIFYYAKKENFDILVLLDGDGQHNPDEIPLLIEPIRNGKADIVIGSRFIVKGMHNVPKYRRVGQEVLTIATNLASGYNITDSQSGFRAFSKNTFDCFSFQQNGMAIESEMLIEAARANLRISEVPVNIRYDVDCSTFNPVKHGFSVLNPIFKLIVQRNPLLFFGIPGVILFLMGMAFMFMVLDTFNATRHIETIYVMAFLVCSLTGLLGLFNAFALIFIRDVRSKPSAVR</sequence>
<keyword evidence="1" id="KW-0812">Transmembrane</keyword>
<dbReference type="Proteomes" id="UP001320159">
    <property type="component" value="Unassembled WGS sequence"/>
</dbReference>
<dbReference type="InterPro" id="IPR001173">
    <property type="entry name" value="Glyco_trans_2-like"/>
</dbReference>
<dbReference type="PANTHER" id="PTHR48090:SF7">
    <property type="entry name" value="RFBJ PROTEIN"/>
    <property type="match status" value="1"/>
</dbReference>
<dbReference type="RefSeq" id="WP_230741715.1">
    <property type="nucleotide sequence ID" value="NZ_PGCK01000005.1"/>
</dbReference>
<keyword evidence="1" id="KW-0472">Membrane</keyword>
<accession>A0AAP2RF04</accession>
<dbReference type="PANTHER" id="PTHR48090">
    <property type="entry name" value="UNDECAPRENYL-PHOSPHATE 4-DEOXY-4-FORMAMIDO-L-ARABINOSE TRANSFERASE-RELATED"/>
    <property type="match status" value="1"/>
</dbReference>
<name>A0AAP2RF04_9EURY</name>
<gene>
    <name evidence="3" type="ORF">CUJ83_07700</name>
</gene>
<reference evidence="3 4" key="1">
    <citation type="submission" date="2017-11" db="EMBL/GenBank/DDBJ databases">
        <title>Isolation and Characterization of Family Methanocellaceae Species from Potential Methane Hydrate Area Offshore Southwestern Taiwan.</title>
        <authorList>
            <person name="Zhang W.-L."/>
            <person name="Chen W.-C."/>
            <person name="Lai M.-C."/>
            <person name="Chen S.-C."/>
        </authorList>
    </citation>
    <scope>NUCLEOTIDE SEQUENCE [LARGE SCALE GENOMIC DNA]</scope>
    <source>
        <strain evidence="3 4">CWC-04</strain>
    </source>
</reference>
<keyword evidence="4" id="KW-1185">Reference proteome</keyword>
<dbReference type="EMBL" id="PGCK01000005">
    <property type="protein sequence ID" value="MCD1294880.1"/>
    <property type="molecule type" value="Genomic_DNA"/>
</dbReference>
<feature type="domain" description="Glycosyltransferase 2-like" evidence="2">
    <location>
        <begin position="40"/>
        <end position="196"/>
    </location>
</feature>
<dbReference type="InterPro" id="IPR050256">
    <property type="entry name" value="Glycosyltransferase_2"/>
</dbReference>
<evidence type="ECO:0000256" key="1">
    <source>
        <dbReference type="SAM" id="Phobius"/>
    </source>
</evidence>
<evidence type="ECO:0000313" key="4">
    <source>
        <dbReference type="Proteomes" id="UP001320159"/>
    </source>
</evidence>
<feature type="transmembrane region" description="Helical" evidence="1">
    <location>
        <begin position="261"/>
        <end position="283"/>
    </location>
</feature>
<dbReference type="Gene3D" id="3.90.550.10">
    <property type="entry name" value="Spore Coat Polysaccharide Biosynthesis Protein SpsA, Chain A"/>
    <property type="match status" value="1"/>
</dbReference>
<dbReference type="InterPro" id="IPR029044">
    <property type="entry name" value="Nucleotide-diphossugar_trans"/>
</dbReference>
<dbReference type="CDD" id="cd04179">
    <property type="entry name" value="DPM_DPG-synthase_like"/>
    <property type="match status" value="1"/>
</dbReference>
<evidence type="ECO:0000259" key="2">
    <source>
        <dbReference type="Pfam" id="PF00535"/>
    </source>
</evidence>